<dbReference type="Proteomes" id="UP001484535">
    <property type="component" value="Unassembled WGS sequence"/>
</dbReference>
<keyword evidence="8" id="KW-1185">Reference proteome</keyword>
<sequence length="574" mass="59600">MRLGRGSCLASLCVAGLALSAPAMAQTASQTLPDTLAPPAAPAPQAPLRLPAEATMQAPEGAGSVSLTLADITLEGAALAPATMAMLRARLTGKVVTVAEVFAAAGAAEAIEVRRGRVLARVLVPQQDLRDGGTLRLLVVDGFISELDLSAVPARQRGRVAAILQRLVGRPGVGLNEIDRALTLAGELPGLSLRSTLVPGEAEGAVVLRVSGEWRPFSSFVSLENGLPDSLGGVSLSLGVDLRSVLGAGELVYLRASGDPAARGGRGYFGESPRNRALAAGIILPLGTDGLTFTASYSDAKSRLDHAAGEPGFASHFTRLSGQLRYPIIRRRAVTLAAHVTFDAHKETADIVTPSPLPISVDRLRVLRFGFDGASYLANGGAFYADVEASRGIKGLGARTASDATELLPLSRQGADAGFRKLKGSARLDLPLAQHLSLNLNAKGQVSFGEVLVNSEQFGIAGDDAISALSTGVLQGDKGYAARGELRAPFSWSGGGSVASFSPYAFAAHGAVSFEQPTALERKTTRAWAFGAGLRGSVIDPGSGLLFQPAFEYGRAHLPGGWDDRLSVSLMLRF</sequence>
<evidence type="ECO:0000256" key="3">
    <source>
        <dbReference type="ARBA" id="ARBA00023237"/>
    </source>
</evidence>
<protein>
    <submittedName>
        <fullName evidence="7">ShlB/FhaC/HecB family hemolysin secretion/activation protein</fullName>
    </submittedName>
</protein>
<evidence type="ECO:0000256" key="2">
    <source>
        <dbReference type="ARBA" id="ARBA00022692"/>
    </source>
</evidence>
<keyword evidence="4" id="KW-0732">Signal</keyword>
<proteinExistence type="predicted"/>
<dbReference type="EMBL" id="JBDLBR010000009">
    <property type="protein sequence ID" value="MEN7538772.1"/>
    <property type="molecule type" value="Genomic_DNA"/>
</dbReference>
<dbReference type="PANTHER" id="PTHR34597">
    <property type="entry name" value="SLR1661 PROTEIN"/>
    <property type="match status" value="1"/>
</dbReference>
<evidence type="ECO:0000256" key="4">
    <source>
        <dbReference type="SAM" id="SignalP"/>
    </source>
</evidence>
<dbReference type="PANTHER" id="PTHR34597:SF3">
    <property type="entry name" value="OUTER MEMBRANE TRANSPORTER CDIB"/>
    <property type="match status" value="1"/>
</dbReference>
<dbReference type="InterPro" id="IPR013686">
    <property type="entry name" value="Polypept-transport_assoc_ShlB"/>
</dbReference>
<keyword evidence="2" id="KW-0812">Transmembrane</keyword>
<name>A0ABV0D1F9_9SPHN</name>
<dbReference type="Pfam" id="PF03865">
    <property type="entry name" value="ShlB"/>
    <property type="match status" value="1"/>
</dbReference>
<feature type="chain" id="PRO_5046670552" evidence="4">
    <location>
        <begin position="26"/>
        <end position="574"/>
    </location>
</feature>
<comment type="caution">
    <text evidence="7">The sequence shown here is derived from an EMBL/GenBank/DDBJ whole genome shotgun (WGS) entry which is preliminary data.</text>
</comment>
<evidence type="ECO:0000259" key="6">
    <source>
        <dbReference type="Pfam" id="PF08479"/>
    </source>
</evidence>
<dbReference type="InterPro" id="IPR051544">
    <property type="entry name" value="TPS_OM_transporter"/>
</dbReference>
<accession>A0ABV0D1F9</accession>
<keyword evidence="1" id="KW-0472">Membrane</keyword>
<dbReference type="Pfam" id="PF08479">
    <property type="entry name" value="POTRA_2"/>
    <property type="match status" value="1"/>
</dbReference>
<feature type="domain" description="Haemolysin activator HlyB C-terminal" evidence="5">
    <location>
        <begin position="213"/>
        <end position="536"/>
    </location>
</feature>
<dbReference type="Gene3D" id="2.40.160.50">
    <property type="entry name" value="membrane protein fhac: a member of the omp85/tpsb transporter family"/>
    <property type="match status" value="1"/>
</dbReference>
<reference evidence="7 8" key="1">
    <citation type="submission" date="2024-05" db="EMBL/GenBank/DDBJ databases">
        <authorList>
            <person name="Park S."/>
        </authorList>
    </citation>
    <scope>NUCLEOTIDE SEQUENCE [LARGE SCALE GENOMIC DNA]</scope>
    <source>
        <strain evidence="7 8">DGU5</strain>
    </source>
</reference>
<gene>
    <name evidence="7" type="ORF">ABDJ38_16485</name>
</gene>
<feature type="signal peptide" evidence="4">
    <location>
        <begin position="1"/>
        <end position="25"/>
    </location>
</feature>
<dbReference type="RefSeq" id="WP_346786234.1">
    <property type="nucleotide sequence ID" value="NZ_JBDLBR010000009.1"/>
</dbReference>
<dbReference type="InterPro" id="IPR005565">
    <property type="entry name" value="Hemolysn_activator_HlyB_C"/>
</dbReference>
<keyword evidence="1" id="KW-1134">Transmembrane beta strand</keyword>
<evidence type="ECO:0000256" key="1">
    <source>
        <dbReference type="ARBA" id="ARBA00022452"/>
    </source>
</evidence>
<evidence type="ECO:0000313" key="7">
    <source>
        <dbReference type="EMBL" id="MEN7538772.1"/>
    </source>
</evidence>
<keyword evidence="3" id="KW-0998">Cell outer membrane</keyword>
<evidence type="ECO:0000313" key="8">
    <source>
        <dbReference type="Proteomes" id="UP001484535"/>
    </source>
</evidence>
<feature type="domain" description="Polypeptide-transport-associated ShlB-type" evidence="6">
    <location>
        <begin position="68"/>
        <end position="142"/>
    </location>
</feature>
<organism evidence="7 8">
    <name type="scientific">Aurantiacibacter flavus</name>
    <dbReference type="NCBI Taxonomy" id="3145232"/>
    <lineage>
        <taxon>Bacteria</taxon>
        <taxon>Pseudomonadati</taxon>
        <taxon>Pseudomonadota</taxon>
        <taxon>Alphaproteobacteria</taxon>
        <taxon>Sphingomonadales</taxon>
        <taxon>Erythrobacteraceae</taxon>
        <taxon>Aurantiacibacter</taxon>
    </lineage>
</organism>
<evidence type="ECO:0000259" key="5">
    <source>
        <dbReference type="Pfam" id="PF03865"/>
    </source>
</evidence>